<keyword evidence="2" id="KW-1185">Reference proteome</keyword>
<proteinExistence type="predicted"/>
<dbReference type="AlphaFoldDB" id="G4QKA5"/>
<dbReference type="STRING" id="1085623.GNIT_1177"/>
<gene>
    <name evidence="1" type="ordered locus">GNIT_1177</name>
</gene>
<sequence>MGLLLIMHIKLYNIRARKKFAATIAKNTELIRANMNIANFSHHHHMNA</sequence>
<dbReference type="Proteomes" id="UP000009282">
    <property type="component" value="Chromosome"/>
</dbReference>
<protein>
    <submittedName>
        <fullName evidence="1">Uncharacterized protein</fullName>
    </submittedName>
</protein>
<name>G4QKA5_GLANF</name>
<dbReference type="EMBL" id="CP003060">
    <property type="protein sequence ID" value="AEP29304.1"/>
    <property type="molecule type" value="Genomic_DNA"/>
</dbReference>
<reference evidence="1 2" key="1">
    <citation type="journal article" date="2011" name="J. Bacteriol.">
        <title>Complete genome sequence of seawater bacterium Glaciecola nitratireducens FR1064T.</title>
        <authorList>
            <person name="Bian F."/>
            <person name="Qin Q.L."/>
            <person name="Xie B.B."/>
            <person name="Shu Y.L."/>
            <person name="Zhang X.Y."/>
            <person name="Yu Y."/>
            <person name="Chen B."/>
            <person name="Chen X.L."/>
            <person name="Zhou B.C."/>
            <person name="Zhang Y.Z."/>
        </authorList>
    </citation>
    <scope>NUCLEOTIDE SEQUENCE [LARGE SCALE GENOMIC DNA]</scope>
    <source>
        <strain evidence="2">JCM 12485 / KCTC 12276 / FR1064</strain>
    </source>
</reference>
<dbReference type="KEGG" id="gni:GNIT_1177"/>
<organism evidence="1 2">
    <name type="scientific">Glaciecola nitratireducens (strain JCM 12485 / KCTC 12276 / FR1064)</name>
    <dbReference type="NCBI Taxonomy" id="1085623"/>
    <lineage>
        <taxon>Bacteria</taxon>
        <taxon>Pseudomonadati</taxon>
        <taxon>Pseudomonadota</taxon>
        <taxon>Gammaproteobacteria</taxon>
        <taxon>Alteromonadales</taxon>
        <taxon>Alteromonadaceae</taxon>
        <taxon>Brumicola</taxon>
    </lineage>
</organism>
<evidence type="ECO:0000313" key="1">
    <source>
        <dbReference type="EMBL" id="AEP29304.1"/>
    </source>
</evidence>
<accession>G4QKA5</accession>
<dbReference type="HOGENOM" id="CLU_3153318_0_0_6"/>
<evidence type="ECO:0000313" key="2">
    <source>
        <dbReference type="Proteomes" id="UP000009282"/>
    </source>
</evidence>